<dbReference type="STRING" id="106549.A0A540NA75"/>
<organism evidence="1 2">
    <name type="scientific">Malus baccata</name>
    <name type="common">Siberian crab apple</name>
    <name type="synonym">Pyrus baccata</name>
    <dbReference type="NCBI Taxonomy" id="106549"/>
    <lineage>
        <taxon>Eukaryota</taxon>
        <taxon>Viridiplantae</taxon>
        <taxon>Streptophyta</taxon>
        <taxon>Embryophyta</taxon>
        <taxon>Tracheophyta</taxon>
        <taxon>Spermatophyta</taxon>
        <taxon>Magnoliopsida</taxon>
        <taxon>eudicotyledons</taxon>
        <taxon>Gunneridae</taxon>
        <taxon>Pentapetalae</taxon>
        <taxon>rosids</taxon>
        <taxon>fabids</taxon>
        <taxon>Rosales</taxon>
        <taxon>Rosaceae</taxon>
        <taxon>Amygdaloideae</taxon>
        <taxon>Maleae</taxon>
        <taxon>Malus</taxon>
    </lineage>
</organism>
<dbReference type="Proteomes" id="UP000315295">
    <property type="component" value="Unassembled WGS sequence"/>
</dbReference>
<evidence type="ECO:0000313" key="2">
    <source>
        <dbReference type="Proteomes" id="UP000315295"/>
    </source>
</evidence>
<dbReference type="EMBL" id="VIEB01000087">
    <property type="protein sequence ID" value="TQE07390.1"/>
    <property type="molecule type" value="Genomic_DNA"/>
</dbReference>
<sequence>MEAKVQTSKYGGQTSKYFFENLTSFSSEPALTVVTSMIAALRYYPLLLVPNVDDCRNPITTDRELVPYNIAEGKAYTNVRLQVPFHKRCCGSSHGWLASVEKINQHGRPRFRKPTAHSSLLPCVSVLIMRQYEY</sequence>
<evidence type="ECO:0000313" key="1">
    <source>
        <dbReference type="EMBL" id="TQE07390.1"/>
    </source>
</evidence>
<proteinExistence type="predicted"/>
<gene>
    <name evidence="1" type="ORF">C1H46_007043</name>
</gene>
<comment type="caution">
    <text evidence="1">The sequence shown here is derived from an EMBL/GenBank/DDBJ whole genome shotgun (WGS) entry which is preliminary data.</text>
</comment>
<accession>A0A540NA75</accession>
<name>A0A540NA75_MALBA</name>
<protein>
    <submittedName>
        <fullName evidence="1">Uncharacterized protein</fullName>
    </submittedName>
</protein>
<reference evidence="1 2" key="1">
    <citation type="journal article" date="2019" name="G3 (Bethesda)">
        <title>Sequencing of a Wild Apple (Malus baccata) Genome Unravels the Differences Between Cultivated and Wild Apple Species Regarding Disease Resistance and Cold Tolerance.</title>
        <authorList>
            <person name="Chen X."/>
        </authorList>
    </citation>
    <scope>NUCLEOTIDE SEQUENCE [LARGE SCALE GENOMIC DNA]</scope>
    <source>
        <strain evidence="2">cv. Shandingzi</strain>
        <tissue evidence="1">Leaves</tissue>
    </source>
</reference>
<dbReference type="AlphaFoldDB" id="A0A540NA75"/>
<keyword evidence="2" id="KW-1185">Reference proteome</keyword>